<reference evidence="2" key="1">
    <citation type="journal article" date="2019" name="Int. J. Syst. Evol. Microbiol.">
        <title>The Global Catalogue of Microorganisms (GCM) 10K type strain sequencing project: providing services to taxonomists for standard genome sequencing and annotation.</title>
        <authorList>
            <consortium name="The Broad Institute Genomics Platform"/>
            <consortium name="The Broad Institute Genome Sequencing Center for Infectious Disease"/>
            <person name="Wu L."/>
            <person name="Ma J."/>
        </authorList>
    </citation>
    <scope>NUCLEOTIDE SEQUENCE [LARGE SCALE GENOMIC DNA]</scope>
    <source>
        <strain evidence="2">CGMCC 4.7645</strain>
    </source>
</reference>
<dbReference type="Pfam" id="PF14518">
    <property type="entry name" value="Haem_oxygenas_2"/>
    <property type="match status" value="1"/>
</dbReference>
<dbReference type="Gene3D" id="1.20.910.10">
    <property type="entry name" value="Heme oxygenase-like"/>
    <property type="match status" value="1"/>
</dbReference>
<comment type="caution">
    <text evidence="1">The sequence shown here is derived from an EMBL/GenBank/DDBJ whole genome shotgun (WGS) entry which is preliminary data.</text>
</comment>
<accession>A0ABW5G3C1</accession>
<protein>
    <submittedName>
        <fullName evidence="1">Iron-containing redox enzyme family protein</fullName>
    </submittedName>
</protein>
<proteinExistence type="predicted"/>
<keyword evidence="2" id="KW-1185">Reference proteome</keyword>
<organism evidence="1 2">
    <name type="scientific">Amycolatopsis pigmentata</name>
    <dbReference type="NCBI Taxonomy" id="450801"/>
    <lineage>
        <taxon>Bacteria</taxon>
        <taxon>Bacillati</taxon>
        <taxon>Actinomycetota</taxon>
        <taxon>Actinomycetes</taxon>
        <taxon>Pseudonocardiales</taxon>
        <taxon>Pseudonocardiaceae</taxon>
        <taxon>Amycolatopsis</taxon>
    </lineage>
</organism>
<sequence length="742" mass="82137">MPPKQTFVPPDTTTALPGLPFHVGAKARETAMAVLADEPRELFRVLMHGQESESTLLVARHVLEAFLTRGRKLAEAGRPSGDFAGAVAALVERARDELAPRLDELSAEGPEVRAEILRQRGVLGLLAGCWLDVVSQPATQPAVVVNELFAQHFVLRGGGDARGSARYRRSRALEDAGAALGDVAAADFLDQARARDLTILLGCFPLALAVLPANFLPEVVGVHYASYALGVDDRMLGTSPPLPEPDLRALLAEYARLASDDELDRVFAAVVLTLALERQHVAMLGELAEFRRSQSLESKVAEIIARHAPLAGRQHGTIRVGGLSLVDIFGHFGRAAGQVDERALTTFLTEFRESPFLRARPDGDCAFLAAIRFGGPMFGIFAETEARALAEWVATVQAGERPDIVVPPNTAGDAHARSWRDAIAEARPADIVVSEEEPADHREFFYRLVNIENFPNTLPLAAARAEKCFQEAEILFEHGAGGYYTDASFFEYSPDALYQRAERIYWEKLVDPYRPLTEIPDVDEVLFRQNTYHLTYLIDGAWLHRLGRTGRQERESDAMLFAIYADEMGNGDVRKNHLTLTRRALASMGIDLPHIRDAAFMDQDDLPDDLYGFALQQLCMCLFPDRFYNEILGYNLAIEMFGSGEMRLHEIQKLRHHGFDDCYEQAHLTIDNFSAGHAKQAADIIVSYLDRVRRTSGEAAIAGEWRRIWRGYASFAYFLEQPLLKEIATAGPAGETTAELVL</sequence>
<dbReference type="SMART" id="SM01236">
    <property type="entry name" value="Haem_oxygenase_2"/>
    <property type="match status" value="1"/>
</dbReference>
<dbReference type="EMBL" id="JBHUKR010000023">
    <property type="protein sequence ID" value="MFD2421788.1"/>
    <property type="molecule type" value="Genomic_DNA"/>
</dbReference>
<dbReference type="Proteomes" id="UP001597417">
    <property type="component" value="Unassembled WGS sequence"/>
</dbReference>
<dbReference type="RefSeq" id="WP_378270561.1">
    <property type="nucleotide sequence ID" value="NZ_JBHUKR010000023.1"/>
</dbReference>
<gene>
    <name evidence="1" type="ORF">ACFSXZ_36200</name>
</gene>
<dbReference type="InterPro" id="IPR016084">
    <property type="entry name" value="Haem_Oase-like_multi-hlx"/>
</dbReference>
<name>A0ABW5G3C1_9PSEU</name>
<evidence type="ECO:0000313" key="1">
    <source>
        <dbReference type="EMBL" id="MFD2421788.1"/>
    </source>
</evidence>
<evidence type="ECO:0000313" key="2">
    <source>
        <dbReference type="Proteomes" id="UP001597417"/>
    </source>
</evidence>